<evidence type="ECO:0000256" key="1">
    <source>
        <dbReference type="SAM" id="MobiDB-lite"/>
    </source>
</evidence>
<proteinExistence type="predicted"/>
<feature type="region of interest" description="Disordered" evidence="1">
    <location>
        <begin position="49"/>
        <end position="72"/>
    </location>
</feature>
<feature type="non-terminal residue" evidence="2">
    <location>
        <position position="1"/>
    </location>
</feature>
<name>A0ABW3QWM3_9PSEU</name>
<organism evidence="2 3">
    <name type="scientific">Saccharothrix hoggarensis</name>
    <dbReference type="NCBI Taxonomy" id="913853"/>
    <lineage>
        <taxon>Bacteria</taxon>
        <taxon>Bacillati</taxon>
        <taxon>Actinomycetota</taxon>
        <taxon>Actinomycetes</taxon>
        <taxon>Pseudonocardiales</taxon>
        <taxon>Pseudonocardiaceae</taxon>
        <taxon>Saccharothrix</taxon>
    </lineage>
</organism>
<evidence type="ECO:0000313" key="2">
    <source>
        <dbReference type="EMBL" id="MFD1149186.1"/>
    </source>
</evidence>
<gene>
    <name evidence="2" type="ORF">ACFQ3T_18800</name>
</gene>
<accession>A0ABW3QWM3</accession>
<sequence>GGFGPGGACAVGSPRAAGAPMGGAPAGGQGAEDKEHRAAAYLRGEDIFEVPGENLPPSVIGGAKPRKKGDQP</sequence>
<dbReference type="Proteomes" id="UP001597168">
    <property type="component" value="Unassembled WGS sequence"/>
</dbReference>
<protein>
    <submittedName>
        <fullName evidence="2">Uncharacterized protein</fullName>
    </submittedName>
</protein>
<keyword evidence="3" id="KW-1185">Reference proteome</keyword>
<feature type="compositionally biased region" description="Low complexity" evidence="1">
    <location>
        <begin position="10"/>
        <end position="19"/>
    </location>
</feature>
<feature type="compositionally biased region" description="Gly residues" evidence="1">
    <location>
        <begin position="20"/>
        <end position="30"/>
    </location>
</feature>
<comment type="caution">
    <text evidence="2">The sequence shown here is derived from an EMBL/GenBank/DDBJ whole genome shotgun (WGS) entry which is preliminary data.</text>
</comment>
<feature type="region of interest" description="Disordered" evidence="1">
    <location>
        <begin position="1"/>
        <end position="36"/>
    </location>
</feature>
<dbReference type="EMBL" id="JBHTLK010000094">
    <property type="protein sequence ID" value="MFD1149186.1"/>
    <property type="molecule type" value="Genomic_DNA"/>
</dbReference>
<evidence type="ECO:0000313" key="3">
    <source>
        <dbReference type="Proteomes" id="UP001597168"/>
    </source>
</evidence>
<reference evidence="3" key="1">
    <citation type="journal article" date="2019" name="Int. J. Syst. Evol. Microbiol.">
        <title>The Global Catalogue of Microorganisms (GCM) 10K type strain sequencing project: providing services to taxonomists for standard genome sequencing and annotation.</title>
        <authorList>
            <consortium name="The Broad Institute Genomics Platform"/>
            <consortium name="The Broad Institute Genome Sequencing Center for Infectious Disease"/>
            <person name="Wu L."/>
            <person name="Ma J."/>
        </authorList>
    </citation>
    <scope>NUCLEOTIDE SEQUENCE [LARGE SCALE GENOMIC DNA]</scope>
    <source>
        <strain evidence="3">CCUG 60214</strain>
    </source>
</reference>